<feature type="signal peptide" evidence="1">
    <location>
        <begin position="1"/>
        <end position="20"/>
    </location>
</feature>
<evidence type="ECO:0000313" key="2">
    <source>
        <dbReference type="EMBL" id="GMT32186.1"/>
    </source>
</evidence>
<accession>A0AAV5WJN5</accession>
<feature type="chain" id="PRO_5043405919" description="Secreted protein" evidence="1">
    <location>
        <begin position="21"/>
        <end position="86"/>
    </location>
</feature>
<keyword evidence="1" id="KW-0732">Signal</keyword>
<dbReference type="AlphaFoldDB" id="A0AAV5WJN5"/>
<protein>
    <recommendedName>
        <fullName evidence="4">Secreted protein</fullName>
    </recommendedName>
</protein>
<evidence type="ECO:0000256" key="1">
    <source>
        <dbReference type="SAM" id="SignalP"/>
    </source>
</evidence>
<keyword evidence="3" id="KW-1185">Reference proteome</keyword>
<proteinExistence type="predicted"/>
<reference evidence="2" key="1">
    <citation type="submission" date="2023-10" db="EMBL/GenBank/DDBJ databases">
        <title>Genome assembly of Pristionchus species.</title>
        <authorList>
            <person name="Yoshida K."/>
            <person name="Sommer R.J."/>
        </authorList>
    </citation>
    <scope>NUCLEOTIDE SEQUENCE</scope>
    <source>
        <strain evidence="2">RS5133</strain>
    </source>
</reference>
<name>A0AAV5WJN5_9BILA</name>
<evidence type="ECO:0000313" key="3">
    <source>
        <dbReference type="Proteomes" id="UP001432322"/>
    </source>
</evidence>
<gene>
    <name evidence="2" type="ORF">PFISCL1PPCAC_23483</name>
</gene>
<organism evidence="2 3">
    <name type="scientific">Pristionchus fissidentatus</name>
    <dbReference type="NCBI Taxonomy" id="1538716"/>
    <lineage>
        <taxon>Eukaryota</taxon>
        <taxon>Metazoa</taxon>
        <taxon>Ecdysozoa</taxon>
        <taxon>Nematoda</taxon>
        <taxon>Chromadorea</taxon>
        <taxon>Rhabditida</taxon>
        <taxon>Rhabditina</taxon>
        <taxon>Diplogasteromorpha</taxon>
        <taxon>Diplogasteroidea</taxon>
        <taxon>Neodiplogasteridae</taxon>
        <taxon>Pristionchus</taxon>
    </lineage>
</organism>
<sequence length="86" mass="9625">AFPMFSSLLPLLLIFSLVDSRHLLPLGRHLRHCHWEGFGPICLGECPFEAFEVMRAGEETGDGGSFGKPCFLGQKALCCSRNRRIF</sequence>
<evidence type="ECO:0008006" key="4">
    <source>
        <dbReference type="Google" id="ProtNLM"/>
    </source>
</evidence>
<feature type="non-terminal residue" evidence="2">
    <location>
        <position position="1"/>
    </location>
</feature>
<dbReference type="Proteomes" id="UP001432322">
    <property type="component" value="Unassembled WGS sequence"/>
</dbReference>
<dbReference type="EMBL" id="BTSY01000006">
    <property type="protein sequence ID" value="GMT32186.1"/>
    <property type="molecule type" value="Genomic_DNA"/>
</dbReference>
<comment type="caution">
    <text evidence="2">The sequence shown here is derived from an EMBL/GenBank/DDBJ whole genome shotgun (WGS) entry which is preliminary data.</text>
</comment>